<comment type="caution">
    <text evidence="1">The sequence shown here is derived from an EMBL/GenBank/DDBJ whole genome shotgun (WGS) entry which is preliminary data.</text>
</comment>
<dbReference type="AlphaFoldDB" id="A0AAW0IT03"/>
<accession>A0AAW0IT03</accession>
<name>A0AAW0IT03_QUESU</name>
<keyword evidence="2" id="KW-1185">Reference proteome</keyword>
<dbReference type="Proteomes" id="UP000237347">
    <property type="component" value="Unassembled WGS sequence"/>
</dbReference>
<gene>
    <name evidence="1" type="ORF">CFP56_042746</name>
</gene>
<organism evidence="1 2">
    <name type="scientific">Quercus suber</name>
    <name type="common">Cork oak</name>
    <dbReference type="NCBI Taxonomy" id="58331"/>
    <lineage>
        <taxon>Eukaryota</taxon>
        <taxon>Viridiplantae</taxon>
        <taxon>Streptophyta</taxon>
        <taxon>Embryophyta</taxon>
        <taxon>Tracheophyta</taxon>
        <taxon>Spermatophyta</taxon>
        <taxon>Magnoliopsida</taxon>
        <taxon>eudicotyledons</taxon>
        <taxon>Gunneridae</taxon>
        <taxon>Pentapetalae</taxon>
        <taxon>rosids</taxon>
        <taxon>fabids</taxon>
        <taxon>Fagales</taxon>
        <taxon>Fagaceae</taxon>
        <taxon>Quercus</taxon>
    </lineage>
</organism>
<evidence type="ECO:0000313" key="1">
    <source>
        <dbReference type="EMBL" id="KAK7817554.1"/>
    </source>
</evidence>
<proteinExistence type="predicted"/>
<dbReference type="EMBL" id="PKMF04000876">
    <property type="protein sequence ID" value="KAK7817554.1"/>
    <property type="molecule type" value="Genomic_DNA"/>
</dbReference>
<protein>
    <submittedName>
        <fullName evidence="1">Uncharacterized protein</fullName>
    </submittedName>
</protein>
<evidence type="ECO:0000313" key="2">
    <source>
        <dbReference type="Proteomes" id="UP000237347"/>
    </source>
</evidence>
<reference evidence="1 2" key="1">
    <citation type="journal article" date="2018" name="Sci. Data">
        <title>The draft genome sequence of cork oak.</title>
        <authorList>
            <person name="Ramos A.M."/>
            <person name="Usie A."/>
            <person name="Barbosa P."/>
            <person name="Barros P.M."/>
            <person name="Capote T."/>
            <person name="Chaves I."/>
            <person name="Simoes F."/>
            <person name="Abreu I."/>
            <person name="Carrasquinho I."/>
            <person name="Faro C."/>
            <person name="Guimaraes J.B."/>
            <person name="Mendonca D."/>
            <person name="Nobrega F."/>
            <person name="Rodrigues L."/>
            <person name="Saibo N.J.M."/>
            <person name="Varela M.C."/>
            <person name="Egas C."/>
            <person name="Matos J."/>
            <person name="Miguel C.M."/>
            <person name="Oliveira M.M."/>
            <person name="Ricardo C.P."/>
            <person name="Goncalves S."/>
        </authorList>
    </citation>
    <scope>NUCLEOTIDE SEQUENCE [LARGE SCALE GENOMIC DNA]</scope>
    <source>
        <strain evidence="2">cv. HL8</strain>
    </source>
</reference>
<sequence>MGSSRSRTSICGSRFRRR</sequence>